<evidence type="ECO:0000313" key="3">
    <source>
        <dbReference type="EMBL" id="CEJ84028.1"/>
    </source>
</evidence>
<evidence type="ECO:0000256" key="1">
    <source>
        <dbReference type="SAM" id="MobiDB-lite"/>
    </source>
</evidence>
<sequence>MLIDPVYQHSLHVIVKSFIVSSYCFVTTCCLYTSIIAIMEYHYSLPSRQSSLRSAMANESIRHRTIAGPEVAPLGFKRPRIISYHTRADRVAPVAESEKENLQTSGDEYSGFQPMYGGGMDEKAFNPADSGTWGFTPLPFADAKPTDPSQRAPSGFLNVDDDDASLLASPIILPSPEPMPNSDEFLKLIKENLRLTSTDDDIPTHDSKDGHGEDGHEHMTSSIYNSNEYDASGFQSPISESGNRLSLSNLEKYSKANDRLSNLRSSSGASTKPESNATELGDVLTEALTAANE</sequence>
<feature type="compositionally biased region" description="Polar residues" evidence="1">
    <location>
        <begin position="259"/>
        <end position="278"/>
    </location>
</feature>
<dbReference type="Proteomes" id="UP000039046">
    <property type="component" value="Unassembled WGS sequence"/>
</dbReference>
<keyword evidence="2" id="KW-0812">Transmembrane</keyword>
<organism evidence="3 4">
    <name type="scientific">[Torrubiella] hemipterigena</name>
    <dbReference type="NCBI Taxonomy" id="1531966"/>
    <lineage>
        <taxon>Eukaryota</taxon>
        <taxon>Fungi</taxon>
        <taxon>Dikarya</taxon>
        <taxon>Ascomycota</taxon>
        <taxon>Pezizomycotina</taxon>
        <taxon>Sordariomycetes</taxon>
        <taxon>Hypocreomycetidae</taxon>
        <taxon>Hypocreales</taxon>
        <taxon>Clavicipitaceae</taxon>
        <taxon>Clavicipitaceae incertae sedis</taxon>
        <taxon>'Torrubiella' clade</taxon>
    </lineage>
</organism>
<feature type="transmembrane region" description="Helical" evidence="2">
    <location>
        <begin position="20"/>
        <end position="43"/>
    </location>
</feature>
<dbReference type="OrthoDB" id="4861246at2759"/>
<accession>A0A0A1TD66</accession>
<keyword evidence="4" id="KW-1185">Reference proteome</keyword>
<feature type="region of interest" description="Disordered" evidence="1">
    <location>
        <begin position="258"/>
        <end position="293"/>
    </location>
</feature>
<proteinExistence type="predicted"/>
<feature type="compositionally biased region" description="Basic and acidic residues" evidence="1">
    <location>
        <begin position="202"/>
        <end position="219"/>
    </location>
</feature>
<evidence type="ECO:0000313" key="4">
    <source>
        <dbReference type="Proteomes" id="UP000039046"/>
    </source>
</evidence>
<dbReference type="AlphaFoldDB" id="A0A0A1TD66"/>
<name>A0A0A1TD66_9HYPO</name>
<dbReference type="HOGENOM" id="CLU_1137818_0_0_1"/>
<reference evidence="3 4" key="1">
    <citation type="journal article" date="2015" name="Genome Announc.">
        <title>Draft Genome Sequence and Gene Annotation of the Entomopathogenic Fungus Verticillium hemipterigenum.</title>
        <authorList>
            <person name="Horn F."/>
            <person name="Habel A."/>
            <person name="Scharf D.H."/>
            <person name="Dworschak J."/>
            <person name="Brakhage A.A."/>
            <person name="Guthke R."/>
            <person name="Hertweck C."/>
            <person name="Linde J."/>
        </authorList>
    </citation>
    <scope>NUCLEOTIDE SEQUENCE [LARGE SCALE GENOMIC DNA]</scope>
</reference>
<keyword evidence="2" id="KW-1133">Transmembrane helix</keyword>
<gene>
    <name evidence="3" type="ORF">VHEMI03357</name>
</gene>
<feature type="region of interest" description="Disordered" evidence="1">
    <location>
        <begin position="197"/>
        <end position="220"/>
    </location>
</feature>
<dbReference type="EMBL" id="CDHN01000002">
    <property type="protein sequence ID" value="CEJ84028.1"/>
    <property type="molecule type" value="Genomic_DNA"/>
</dbReference>
<protein>
    <submittedName>
        <fullName evidence="3">Uncharacterized protein</fullName>
    </submittedName>
</protein>
<evidence type="ECO:0000256" key="2">
    <source>
        <dbReference type="SAM" id="Phobius"/>
    </source>
</evidence>
<keyword evidence="2" id="KW-0472">Membrane</keyword>